<protein>
    <submittedName>
        <fullName evidence="1">Uncharacterized protein</fullName>
    </submittedName>
</protein>
<dbReference type="EMBL" id="KZ293439">
    <property type="protein sequence ID" value="PBK66642.1"/>
    <property type="molecule type" value="Genomic_DNA"/>
</dbReference>
<evidence type="ECO:0000313" key="1">
    <source>
        <dbReference type="EMBL" id="PBK66642.1"/>
    </source>
</evidence>
<proteinExistence type="predicted"/>
<reference evidence="2" key="1">
    <citation type="journal article" date="2017" name="Nat. Ecol. Evol.">
        <title>Genome expansion and lineage-specific genetic innovations in the forest pathogenic fungi Armillaria.</title>
        <authorList>
            <person name="Sipos G."/>
            <person name="Prasanna A.N."/>
            <person name="Walter M.C."/>
            <person name="O'Connor E."/>
            <person name="Balint B."/>
            <person name="Krizsan K."/>
            <person name="Kiss B."/>
            <person name="Hess J."/>
            <person name="Varga T."/>
            <person name="Slot J."/>
            <person name="Riley R."/>
            <person name="Boka B."/>
            <person name="Rigling D."/>
            <person name="Barry K."/>
            <person name="Lee J."/>
            <person name="Mihaltcheva S."/>
            <person name="LaButti K."/>
            <person name="Lipzen A."/>
            <person name="Waldron R."/>
            <person name="Moloney N.M."/>
            <person name="Sperisen C."/>
            <person name="Kredics L."/>
            <person name="Vagvoelgyi C."/>
            <person name="Patrignani A."/>
            <person name="Fitzpatrick D."/>
            <person name="Nagy I."/>
            <person name="Doyle S."/>
            <person name="Anderson J.B."/>
            <person name="Grigoriev I.V."/>
            <person name="Gueldener U."/>
            <person name="Muensterkoetter M."/>
            <person name="Nagy L.G."/>
        </authorList>
    </citation>
    <scope>NUCLEOTIDE SEQUENCE [LARGE SCALE GENOMIC DNA]</scope>
    <source>
        <strain evidence="2">28-4</strain>
    </source>
</reference>
<dbReference type="AlphaFoldDB" id="A0A2H3BHX8"/>
<accession>A0A2H3BHX8</accession>
<organism evidence="1 2">
    <name type="scientific">Armillaria solidipes</name>
    <dbReference type="NCBI Taxonomy" id="1076256"/>
    <lineage>
        <taxon>Eukaryota</taxon>
        <taxon>Fungi</taxon>
        <taxon>Dikarya</taxon>
        <taxon>Basidiomycota</taxon>
        <taxon>Agaricomycotina</taxon>
        <taxon>Agaricomycetes</taxon>
        <taxon>Agaricomycetidae</taxon>
        <taxon>Agaricales</taxon>
        <taxon>Marasmiineae</taxon>
        <taxon>Physalacriaceae</taxon>
        <taxon>Armillaria</taxon>
    </lineage>
</organism>
<evidence type="ECO:0000313" key="2">
    <source>
        <dbReference type="Proteomes" id="UP000218334"/>
    </source>
</evidence>
<keyword evidence="2" id="KW-1185">Reference proteome</keyword>
<gene>
    <name evidence="1" type="ORF">ARMSODRAFT_1021090</name>
</gene>
<dbReference type="Proteomes" id="UP000218334">
    <property type="component" value="Unassembled WGS sequence"/>
</dbReference>
<name>A0A2H3BHX8_9AGAR</name>
<sequence>MSAESNTTSKETPASFFLTRRYQVFLPFTDKQIEWLLLILSDFEREVLNDSVESWLRGILYLCWFAWWPENPDGMFCQAEEEDDRRQRKVALLQIFTMHLEHRWHMPRGLPEEVGAGAVCEMIVGLHAMIDDMTSAE</sequence>